<name>A0A941IAP0_9BACI</name>
<reference evidence="2" key="1">
    <citation type="submission" date="2021-04" db="EMBL/GenBank/DDBJ databases">
        <title>Isolation and polyphasic classification of algal microorganism.</title>
        <authorList>
            <person name="Wang S."/>
        </authorList>
    </citation>
    <scope>NUCLEOTIDE SEQUENCE</scope>
    <source>
        <strain evidence="2">720a</strain>
    </source>
</reference>
<keyword evidence="1" id="KW-0812">Transmembrane</keyword>
<feature type="transmembrane region" description="Helical" evidence="1">
    <location>
        <begin position="124"/>
        <end position="143"/>
    </location>
</feature>
<keyword evidence="3" id="KW-1185">Reference proteome</keyword>
<keyword evidence="1" id="KW-1133">Transmembrane helix</keyword>
<evidence type="ECO:0000256" key="1">
    <source>
        <dbReference type="SAM" id="Phobius"/>
    </source>
</evidence>
<dbReference type="EMBL" id="JAGSOT010000092">
    <property type="protein sequence ID" value="MBR7798154.1"/>
    <property type="molecule type" value="Genomic_DNA"/>
</dbReference>
<keyword evidence="1" id="KW-0472">Membrane</keyword>
<accession>A0A941IAP0</accession>
<comment type="caution">
    <text evidence="2">The sequence shown here is derived from an EMBL/GenBank/DDBJ whole genome shotgun (WGS) entry which is preliminary data.</text>
</comment>
<dbReference type="Proteomes" id="UP000675284">
    <property type="component" value="Unassembled WGS sequence"/>
</dbReference>
<sequence length="154" mass="18140">MKSWLSFLLPNDEYKEKKILYFLSEGSIVLLIALFSIFISSRYVFNFQLDIEFALFASIFIFLGYVLLRYIISGMEYTDVATEHAYKKELKHIFSRTCSFGIIYMLLYFIFVGIPSKQNEWGELLGLLLSICLIWFIISFISLKISYKKNKELL</sequence>
<protein>
    <submittedName>
        <fullName evidence="2">DUF3278 domain-containing protein</fullName>
    </submittedName>
</protein>
<evidence type="ECO:0000313" key="2">
    <source>
        <dbReference type="EMBL" id="MBR7798154.1"/>
    </source>
</evidence>
<organism evidence="2 3">
    <name type="scientific">Virgibacillus salarius</name>
    <dbReference type="NCBI Taxonomy" id="447199"/>
    <lineage>
        <taxon>Bacteria</taxon>
        <taxon>Bacillati</taxon>
        <taxon>Bacillota</taxon>
        <taxon>Bacilli</taxon>
        <taxon>Bacillales</taxon>
        <taxon>Bacillaceae</taxon>
        <taxon>Virgibacillus</taxon>
    </lineage>
</organism>
<dbReference type="RefSeq" id="WP_026679736.1">
    <property type="nucleotide sequence ID" value="NZ_CP115959.1"/>
</dbReference>
<proteinExistence type="predicted"/>
<feature type="transmembrane region" description="Helical" evidence="1">
    <location>
        <begin position="53"/>
        <end position="72"/>
    </location>
</feature>
<feature type="transmembrane region" description="Helical" evidence="1">
    <location>
        <begin position="20"/>
        <end position="41"/>
    </location>
</feature>
<feature type="transmembrane region" description="Helical" evidence="1">
    <location>
        <begin position="93"/>
        <end position="112"/>
    </location>
</feature>
<gene>
    <name evidence="2" type="ORF">KCX74_19235</name>
</gene>
<evidence type="ECO:0000313" key="3">
    <source>
        <dbReference type="Proteomes" id="UP000675284"/>
    </source>
</evidence>
<dbReference type="AlphaFoldDB" id="A0A941IAP0"/>